<evidence type="ECO:0000256" key="5">
    <source>
        <dbReference type="RuleBase" id="RU361187"/>
    </source>
</evidence>
<evidence type="ECO:0000256" key="1">
    <source>
        <dbReference type="ARBA" id="ARBA00004834"/>
    </source>
</evidence>
<dbReference type="GO" id="GO:0004553">
    <property type="term" value="F:hydrolase activity, hydrolyzing O-glycosyl compounds"/>
    <property type="evidence" value="ECO:0007669"/>
    <property type="project" value="InterPro"/>
</dbReference>
<dbReference type="Pfam" id="PF04616">
    <property type="entry name" value="Glyco_hydro_43"/>
    <property type="match status" value="1"/>
</dbReference>
<dbReference type="InterPro" id="IPR050727">
    <property type="entry name" value="GH43_arabinanases"/>
</dbReference>
<reference evidence="6 7" key="1">
    <citation type="submission" date="2018-03" db="EMBL/GenBank/DDBJ databases">
        <title>Genomic Encyclopedia of Archaeal and Bacterial Type Strains, Phase II (KMG-II): from individual species to whole genera.</title>
        <authorList>
            <person name="Goeker M."/>
        </authorList>
    </citation>
    <scope>NUCLEOTIDE SEQUENCE [LARGE SCALE GENOMIC DNA]</scope>
    <source>
        <strain evidence="6 7">DSM 100214</strain>
    </source>
</reference>
<accession>A0A2V3PQG8</accession>
<evidence type="ECO:0000256" key="3">
    <source>
        <dbReference type="ARBA" id="ARBA00022801"/>
    </source>
</evidence>
<evidence type="ECO:0000313" key="6">
    <source>
        <dbReference type="EMBL" id="PXV65895.1"/>
    </source>
</evidence>
<evidence type="ECO:0000256" key="2">
    <source>
        <dbReference type="ARBA" id="ARBA00009865"/>
    </source>
</evidence>
<comment type="caution">
    <text evidence="6">The sequence shown here is derived from an EMBL/GenBank/DDBJ whole genome shotgun (WGS) entry which is preliminary data.</text>
</comment>
<dbReference type="Proteomes" id="UP000247973">
    <property type="component" value="Unassembled WGS sequence"/>
</dbReference>
<dbReference type="Gene3D" id="2.115.10.20">
    <property type="entry name" value="Glycosyl hydrolase domain, family 43"/>
    <property type="match status" value="1"/>
</dbReference>
<protein>
    <submittedName>
        <fullName evidence="6">Glycosyl hydrolase family 43</fullName>
    </submittedName>
</protein>
<dbReference type="EMBL" id="QICL01000006">
    <property type="protein sequence ID" value="PXV65895.1"/>
    <property type="molecule type" value="Genomic_DNA"/>
</dbReference>
<dbReference type="InterPro" id="IPR006710">
    <property type="entry name" value="Glyco_hydro_43"/>
</dbReference>
<dbReference type="OrthoDB" id="9758923at2"/>
<keyword evidence="3 5" id="KW-0378">Hydrolase</keyword>
<keyword evidence="7" id="KW-1185">Reference proteome</keyword>
<comment type="similarity">
    <text evidence="2 5">Belongs to the glycosyl hydrolase 43 family.</text>
</comment>
<evidence type="ECO:0000313" key="7">
    <source>
        <dbReference type="Proteomes" id="UP000247973"/>
    </source>
</evidence>
<sequence length="314" mass="35770">MKRENIPFIVFILAVLLITSTISSTAKDVYLFSYFTGKSETGLHLAYSYDGLSWTPLHEGKSYLLPVVGKDKLMRDPSIVQAPDKSFHMVWTTGWHDNIIGYASSKDLINWSEQKAIPVMTHEPTVRNSWAPELFYDEASKLYYIFWASTIDGRFSEVGPSEDGLDHRQYYVTTPDFKTFSETKLFFNPHFSVIDGAILKKGKEYFLFVKNENKTPLEKNIRVTVSKDINNFPTEVSAPITGSWVEGPAPLQVGEYIYVYFDKYREGKYGAVRSKDGKTWEDVSDLVTFPKGTRHGTAFKVSESVLNNLLKNSK</sequence>
<organism evidence="6 7">
    <name type="scientific">Dysgonomonas alginatilytica</name>
    <dbReference type="NCBI Taxonomy" id="1605892"/>
    <lineage>
        <taxon>Bacteria</taxon>
        <taxon>Pseudomonadati</taxon>
        <taxon>Bacteroidota</taxon>
        <taxon>Bacteroidia</taxon>
        <taxon>Bacteroidales</taxon>
        <taxon>Dysgonomonadaceae</taxon>
        <taxon>Dysgonomonas</taxon>
    </lineage>
</organism>
<dbReference type="PANTHER" id="PTHR43301">
    <property type="entry name" value="ARABINAN ENDO-1,5-ALPHA-L-ARABINOSIDASE"/>
    <property type="match status" value="1"/>
</dbReference>
<dbReference type="GO" id="GO:0005975">
    <property type="term" value="P:carbohydrate metabolic process"/>
    <property type="evidence" value="ECO:0007669"/>
    <property type="project" value="InterPro"/>
</dbReference>
<dbReference type="SUPFAM" id="SSF75005">
    <property type="entry name" value="Arabinanase/levansucrase/invertase"/>
    <property type="match status" value="1"/>
</dbReference>
<comment type="pathway">
    <text evidence="1">Glycan metabolism; L-arabinan degradation.</text>
</comment>
<dbReference type="InterPro" id="IPR023296">
    <property type="entry name" value="Glyco_hydro_beta-prop_sf"/>
</dbReference>
<proteinExistence type="inferred from homology"/>
<dbReference type="CDD" id="cd08983">
    <property type="entry name" value="GH43_Bt3655-like"/>
    <property type="match status" value="1"/>
</dbReference>
<keyword evidence="4 5" id="KW-0326">Glycosidase</keyword>
<gene>
    <name evidence="6" type="ORF">CLV62_10668</name>
</gene>
<dbReference type="PANTHER" id="PTHR43301:SF3">
    <property type="entry name" value="ARABINAN ENDO-1,5-ALPHA-L-ARABINOSIDASE A-RELATED"/>
    <property type="match status" value="1"/>
</dbReference>
<evidence type="ECO:0000256" key="4">
    <source>
        <dbReference type="ARBA" id="ARBA00023295"/>
    </source>
</evidence>
<name>A0A2V3PQG8_9BACT</name>
<dbReference type="AlphaFoldDB" id="A0A2V3PQG8"/>